<gene>
    <name evidence="6" type="primary">bsn</name>
    <name evidence="6" type="ORF">KOR34_25730</name>
</gene>
<evidence type="ECO:0000256" key="4">
    <source>
        <dbReference type="SAM" id="MobiDB-lite"/>
    </source>
</evidence>
<feature type="signal peptide" evidence="5">
    <location>
        <begin position="1"/>
        <end position="17"/>
    </location>
</feature>
<dbReference type="InterPro" id="IPR044925">
    <property type="entry name" value="His-Me_finger_sf"/>
</dbReference>
<dbReference type="InterPro" id="IPR018247">
    <property type="entry name" value="EF_Hand_1_Ca_BS"/>
</dbReference>
<accession>A0A5C5VI01</accession>
<comment type="similarity">
    <text evidence="1">Belongs to the EndA/NucM nuclease family.</text>
</comment>
<feature type="chain" id="PRO_5022873830" evidence="5">
    <location>
        <begin position="18"/>
        <end position="598"/>
    </location>
</feature>
<protein>
    <submittedName>
        <fullName evidence="6">Extracellular ribonuclease</fullName>
        <ecNumber evidence="6">3.1.-.-</ecNumber>
    </submittedName>
</protein>
<dbReference type="EC" id="3.1.-.-" evidence="6"/>
<dbReference type="PROSITE" id="PS00018">
    <property type="entry name" value="EF_HAND_1"/>
    <property type="match status" value="1"/>
</dbReference>
<feature type="region of interest" description="Disordered" evidence="4">
    <location>
        <begin position="106"/>
        <end position="138"/>
    </location>
</feature>
<name>A0A5C5VI01_9BACT</name>
<dbReference type="RefSeq" id="WP_197531359.1">
    <property type="nucleotide sequence ID" value="NZ_SIHJ01000001.1"/>
</dbReference>
<evidence type="ECO:0000313" key="6">
    <source>
        <dbReference type="EMBL" id="TWT37617.1"/>
    </source>
</evidence>
<dbReference type="Proteomes" id="UP000316714">
    <property type="component" value="Unassembled WGS sequence"/>
</dbReference>
<dbReference type="SUPFAM" id="SSF54060">
    <property type="entry name" value="His-Me finger endonucleases"/>
    <property type="match status" value="1"/>
</dbReference>
<dbReference type="PANTHER" id="PTHR33607:SF2">
    <property type="entry name" value="ENDONUCLEASE-1"/>
    <property type="match status" value="1"/>
</dbReference>
<evidence type="ECO:0000256" key="2">
    <source>
        <dbReference type="ARBA" id="ARBA00022722"/>
    </source>
</evidence>
<proteinExistence type="inferred from homology"/>
<evidence type="ECO:0000256" key="1">
    <source>
        <dbReference type="ARBA" id="ARBA00006429"/>
    </source>
</evidence>
<comment type="caution">
    <text evidence="6">The sequence shown here is derived from an EMBL/GenBank/DDBJ whole genome shotgun (WGS) entry which is preliminary data.</text>
</comment>
<reference evidence="6 7" key="1">
    <citation type="submission" date="2019-02" db="EMBL/GenBank/DDBJ databases">
        <title>Deep-cultivation of Planctomycetes and their phenomic and genomic characterization uncovers novel biology.</title>
        <authorList>
            <person name="Wiegand S."/>
            <person name="Jogler M."/>
            <person name="Boedeker C."/>
            <person name="Pinto D."/>
            <person name="Vollmers J."/>
            <person name="Rivas-Marin E."/>
            <person name="Kohn T."/>
            <person name="Peeters S.H."/>
            <person name="Heuer A."/>
            <person name="Rast P."/>
            <person name="Oberbeckmann S."/>
            <person name="Bunk B."/>
            <person name="Jeske O."/>
            <person name="Meyerdierks A."/>
            <person name="Storesund J.E."/>
            <person name="Kallscheuer N."/>
            <person name="Luecker S."/>
            <person name="Lage O.M."/>
            <person name="Pohl T."/>
            <person name="Merkel B.J."/>
            <person name="Hornburger P."/>
            <person name="Mueller R.-W."/>
            <person name="Bruemmer F."/>
            <person name="Labrenz M."/>
            <person name="Spormann A.M."/>
            <person name="Op Den Camp H."/>
            <person name="Overmann J."/>
            <person name="Amann R."/>
            <person name="Jetten M.S.M."/>
            <person name="Mascher T."/>
            <person name="Medema M.H."/>
            <person name="Devos D.P."/>
            <person name="Kaster A.-K."/>
            <person name="Ovreas L."/>
            <person name="Rohde M."/>
            <person name="Galperin M.Y."/>
            <person name="Jogler C."/>
        </authorList>
    </citation>
    <scope>NUCLEOTIDE SEQUENCE [LARGE SCALE GENOMIC DNA]</scope>
    <source>
        <strain evidence="6 7">KOR34</strain>
    </source>
</reference>
<dbReference type="AlphaFoldDB" id="A0A5C5VI01"/>
<keyword evidence="2" id="KW-0540">Nuclease</keyword>
<keyword evidence="5" id="KW-0732">Signal</keyword>
<evidence type="ECO:0000313" key="7">
    <source>
        <dbReference type="Proteomes" id="UP000316714"/>
    </source>
</evidence>
<dbReference type="GO" id="GO:0004518">
    <property type="term" value="F:nuclease activity"/>
    <property type="evidence" value="ECO:0007669"/>
    <property type="project" value="UniProtKB-KW"/>
</dbReference>
<keyword evidence="7" id="KW-1185">Reference proteome</keyword>
<evidence type="ECO:0000256" key="5">
    <source>
        <dbReference type="SAM" id="SignalP"/>
    </source>
</evidence>
<evidence type="ECO:0000256" key="3">
    <source>
        <dbReference type="ARBA" id="ARBA00022801"/>
    </source>
</evidence>
<keyword evidence="3 6" id="KW-0378">Hydrolase</keyword>
<dbReference type="Pfam" id="PF04231">
    <property type="entry name" value="Endonuclease_1"/>
    <property type="match status" value="1"/>
</dbReference>
<sequence length="598" mass="62687" precursor="true">MTRYFATFLLLVSAADAAAEYDPPVGYYSSATGVGVELKNQLHDIIDGHTDLGYGGLRTALQVTDEDPDNPGHILLVYDRSSLDLSGIGGSIPGWDNGASWNREHTWPRSRGVGSSGPDNSDLHQHRPSDPQINADRASLNFGGAFGQEYGFVNDGGTKWYPGDADAGMIARQEFYMTVRYDGSDFSTTDLELASGNPGGDQLGDLSRLIEWHFAAPPDEFERRRNQLVYGYQGNRNPFIDRPEYVWSVFVGQANDSQIALQGGVLGGDGGSSLQLDLGRVYVGGAAPQTQDVTLTKSGLDGTYFSATVSGAASSFLAGGFNAFRTGQIDSTQIAVGIDASSATPGEYLGQVVIDNLDVTSGAGMSFGAMDADDVIALEYTVVEHPVASFASDSIVAELSIDLGELAFGAGTISAPVVDLFNYAGAGGPGFASVLELDSVIGSGDTEQLQLGDSLFTGLPQGQGASIDALIDTSMSGDFTSSFQLTLSGEDLPGDQSQVLMLTLSAKVGGDSLQGDFNGDGSVDAADYTVWRDGLNVEFSQQDYVTWRANFGASSATASPASVAPEPVAVTLWASLLAAALTSRYRLALGDSGAIARR</sequence>
<dbReference type="InterPro" id="IPR007346">
    <property type="entry name" value="Endonuclease-I"/>
</dbReference>
<organism evidence="6 7">
    <name type="scientific">Posidoniimonas corsicana</name>
    <dbReference type="NCBI Taxonomy" id="1938618"/>
    <lineage>
        <taxon>Bacteria</taxon>
        <taxon>Pseudomonadati</taxon>
        <taxon>Planctomycetota</taxon>
        <taxon>Planctomycetia</taxon>
        <taxon>Pirellulales</taxon>
        <taxon>Lacipirellulaceae</taxon>
        <taxon>Posidoniimonas</taxon>
    </lineage>
</organism>
<dbReference type="PANTHER" id="PTHR33607">
    <property type="entry name" value="ENDONUCLEASE-1"/>
    <property type="match status" value="1"/>
</dbReference>
<dbReference type="EMBL" id="SIHJ01000001">
    <property type="protein sequence ID" value="TWT37617.1"/>
    <property type="molecule type" value="Genomic_DNA"/>
</dbReference>
<dbReference type="GO" id="GO:0016787">
    <property type="term" value="F:hydrolase activity"/>
    <property type="evidence" value="ECO:0007669"/>
    <property type="project" value="UniProtKB-KW"/>
</dbReference>